<evidence type="ECO:0000256" key="1">
    <source>
        <dbReference type="SAM" id="Phobius"/>
    </source>
</evidence>
<dbReference type="eggNOG" id="ENOG5032TE4">
    <property type="taxonomic scope" value="Bacteria"/>
</dbReference>
<keyword evidence="1" id="KW-0472">Membrane</keyword>
<reference evidence="2 3" key="1">
    <citation type="journal article" date="2010" name="Stand. Genomic Sci.">
        <title>Complete genome sequence of Geodermatophilus obscurus type strain (G-20).</title>
        <authorList>
            <person name="Ivanova N."/>
            <person name="Sikorski J."/>
            <person name="Jando M."/>
            <person name="Munk C."/>
            <person name="Lapidus A."/>
            <person name="Glavina Del Rio T."/>
            <person name="Copeland A."/>
            <person name="Tice H."/>
            <person name="Cheng J.-F."/>
            <person name="Lucas S."/>
            <person name="Chen F."/>
            <person name="Nolan M."/>
            <person name="Bruce D."/>
            <person name="Goodwin L."/>
            <person name="Pitluck S."/>
            <person name="Mavromatis K."/>
            <person name="Mikhailova N."/>
            <person name="Pati A."/>
            <person name="Chen A."/>
            <person name="Palaniappan K."/>
            <person name="Land M."/>
            <person name="Hauser L."/>
            <person name="Chang Y.-J."/>
            <person name="Jeffries C.D."/>
            <person name="Meincke L."/>
            <person name="Brettin T."/>
            <person name="Detter J.C."/>
            <person name="Detter J.C."/>
            <person name="Rohde M."/>
            <person name="Goeker M."/>
            <person name="Bristow J."/>
            <person name="Eisen J.A."/>
            <person name="Markowitz V."/>
            <person name="Hugenholtz P."/>
            <person name="Kyrpides N.C."/>
            <person name="Klenk H.-P."/>
        </authorList>
    </citation>
    <scope>NUCLEOTIDE SEQUENCE [LARGE SCALE GENOMIC DNA]</scope>
    <source>
        <strain evidence="3">ATCC 25078 / DSM 43160 / JCM 3152 / KCC A-0152 / KCTC 9177 / NBRC 13315 / NRRL B-3577 / G-20</strain>
    </source>
</reference>
<evidence type="ECO:0000313" key="2">
    <source>
        <dbReference type="EMBL" id="ADB74526.1"/>
    </source>
</evidence>
<accession>D2SE54</accession>
<dbReference type="Pfam" id="PF13787">
    <property type="entry name" value="HXXEE"/>
    <property type="match status" value="1"/>
</dbReference>
<dbReference type="OrthoDB" id="4808449at2"/>
<organism evidence="2 3">
    <name type="scientific">Geodermatophilus obscurus (strain ATCC 25078 / DSM 43160 / JCM 3152 / CCUG 61914 / KCC A-0152 / KCTC 9177 / NBRC 13315 / NRRL B-3577 / G-20)</name>
    <dbReference type="NCBI Taxonomy" id="526225"/>
    <lineage>
        <taxon>Bacteria</taxon>
        <taxon>Bacillati</taxon>
        <taxon>Actinomycetota</taxon>
        <taxon>Actinomycetes</taxon>
        <taxon>Geodermatophilales</taxon>
        <taxon>Geodermatophilaceae</taxon>
        <taxon>Geodermatophilus</taxon>
    </lineage>
</organism>
<keyword evidence="1" id="KW-1133">Transmembrane helix</keyword>
<evidence type="ECO:0000313" key="3">
    <source>
        <dbReference type="Proteomes" id="UP000001382"/>
    </source>
</evidence>
<protein>
    <submittedName>
        <fullName evidence="2">Integral membrane protein</fullName>
    </submittedName>
</protein>
<dbReference type="AlphaFoldDB" id="D2SE54"/>
<gene>
    <name evidence="2" type="ordered locus">Gobs_1817</name>
</gene>
<dbReference type="HOGENOM" id="CLU_112479_0_0_11"/>
<dbReference type="InterPro" id="IPR025671">
    <property type="entry name" value="HXXEE"/>
</dbReference>
<reference evidence="3" key="2">
    <citation type="submission" date="2010-01" db="EMBL/GenBank/DDBJ databases">
        <title>The complete genome of Geodermatophilus obscurus DSM 43160.</title>
        <authorList>
            <consortium name="US DOE Joint Genome Institute (JGI-PGF)"/>
            <person name="Lucas S."/>
            <person name="Copeland A."/>
            <person name="Lapidus A."/>
            <person name="Glavina del Rio T."/>
            <person name="Dalin E."/>
            <person name="Tice H."/>
            <person name="Bruce D."/>
            <person name="Goodwin L."/>
            <person name="Pitluck S."/>
            <person name="Kyrpides N."/>
            <person name="Mavromatis K."/>
            <person name="Ivanova N."/>
            <person name="Munk A.C."/>
            <person name="Brettin T."/>
            <person name="Detter J.C."/>
            <person name="Han C."/>
            <person name="Larimer F."/>
            <person name="Land M."/>
            <person name="Hauser L."/>
            <person name="Markowitz V."/>
            <person name="Cheng J.-F."/>
            <person name="Hugenholtz P."/>
            <person name="Woyke T."/>
            <person name="Wu D."/>
            <person name="Jando M."/>
            <person name="Schneider S."/>
            <person name="Klenk H.-P."/>
            <person name="Eisen J.A."/>
        </authorList>
    </citation>
    <scope>NUCLEOTIDE SEQUENCE [LARGE SCALE GENOMIC DNA]</scope>
    <source>
        <strain evidence="3">ATCC 25078 / DSM 43160 / JCM 3152 / KCC A-0152 / KCTC 9177 / NBRC 13315 / NRRL B-3577 / G-20</strain>
    </source>
</reference>
<dbReference type="EMBL" id="CP001867">
    <property type="protein sequence ID" value="ADB74526.1"/>
    <property type="molecule type" value="Genomic_DNA"/>
</dbReference>
<proteinExistence type="predicted"/>
<dbReference type="KEGG" id="gob:Gobs_1817"/>
<sequence>MPVPAPVPRLPRSVTWGLLAAWAVHDAEELVTMPGWADRARPRLERTLPRAPARVRDALSVSRPHATVAIGLVGAFVAAASARGARTGGADPLYQATLAGFGWHAVPHVASAVVTRGYTPGVLTAPTVVVPFALWARSRLRRAGVPVAPTARAAAVFGPLVVVGAHVAASGLLRLADRWRQGRRAGNSP</sequence>
<dbReference type="STRING" id="526225.Gobs_1817"/>
<name>D2SE54_GEOOG</name>
<keyword evidence="3" id="KW-1185">Reference proteome</keyword>
<feature type="transmembrane region" description="Helical" evidence="1">
    <location>
        <begin position="156"/>
        <end position="176"/>
    </location>
</feature>
<keyword evidence="1" id="KW-0812">Transmembrane</keyword>
<dbReference type="Proteomes" id="UP000001382">
    <property type="component" value="Chromosome"/>
</dbReference>